<feature type="region of interest" description="Disordered" evidence="1">
    <location>
        <begin position="44"/>
        <end position="96"/>
    </location>
</feature>
<dbReference type="Pfam" id="PF03372">
    <property type="entry name" value="Exo_endo_phos"/>
    <property type="match status" value="1"/>
</dbReference>
<feature type="compositionally biased region" description="Low complexity" evidence="1">
    <location>
        <begin position="54"/>
        <end position="70"/>
    </location>
</feature>
<comment type="caution">
    <text evidence="4">The sequence shown here is derived from an EMBL/GenBank/DDBJ whole genome shotgun (WGS) entry which is preliminary data.</text>
</comment>
<keyword evidence="4" id="KW-0540">Nuclease</keyword>
<sequence>MKRKDPETTSGPRRSRVELWAPFLVLAIIAAVVWASFWSDSSVDDVASDRSDSSEATAASDASDSTSPRDQGGDEGGSGQTSGSAGAEPEHPRPEQLEASVRRFRAAQRRLAARVSRQVEVVERRTQSFEFQVASYNVLGDSHTGPGGNRPGWPDAGPRMDMTIGQLRANGIDVVGFQEFEQSQYGMFTSRAGEYSLYPGMSLGNRSVRFNIAWRSDMFRLVEAHTLPIPYAGGNRIDMPVVLLESLSTGRRAWFANFHNPADTPNLGNNARWRAEAAAMEVAHLTELHQADGTPVIATGDYNERAEIFCRFTAGGVFTAAAGGSSAGGCSPPAGMQVDWVFGSTGVAFDGYAVTGTGQASDHNMVHTTATLTEGVLEPESGDETDGEADDQGVVE</sequence>
<feature type="domain" description="Endonuclease/exonuclease/phosphatase" evidence="3">
    <location>
        <begin position="134"/>
        <end position="363"/>
    </location>
</feature>
<dbReference type="InterPro" id="IPR036691">
    <property type="entry name" value="Endo/exonu/phosph_ase_sf"/>
</dbReference>
<dbReference type="Proteomes" id="UP001204524">
    <property type="component" value="Unassembled WGS sequence"/>
</dbReference>
<keyword evidence="2" id="KW-0472">Membrane</keyword>
<dbReference type="PANTHER" id="PTHR12121">
    <property type="entry name" value="CARBON CATABOLITE REPRESSOR PROTEIN 4"/>
    <property type="match status" value="1"/>
</dbReference>
<dbReference type="Gene3D" id="3.60.10.10">
    <property type="entry name" value="Endonuclease/exonuclease/phosphatase"/>
    <property type="match status" value="1"/>
</dbReference>
<reference evidence="4 5" key="1">
    <citation type="submission" date="2022-06" db="EMBL/GenBank/DDBJ databases">
        <authorList>
            <person name="So Y."/>
        </authorList>
    </citation>
    <scope>NUCLEOTIDE SEQUENCE [LARGE SCALE GENOMIC DNA]</scope>
    <source>
        <strain evidence="4 5">STR3</strain>
    </source>
</reference>
<evidence type="ECO:0000313" key="4">
    <source>
        <dbReference type="EMBL" id="MCP3422330.1"/>
    </source>
</evidence>
<feature type="region of interest" description="Disordered" evidence="1">
    <location>
        <begin position="374"/>
        <end position="396"/>
    </location>
</feature>
<gene>
    <name evidence="4" type="ORF">NCI01_11030</name>
</gene>
<keyword evidence="2" id="KW-0812">Transmembrane</keyword>
<dbReference type="RefSeq" id="WP_254181527.1">
    <property type="nucleotide sequence ID" value="NZ_JANARS010000004.1"/>
</dbReference>
<dbReference type="GO" id="GO:0004519">
    <property type="term" value="F:endonuclease activity"/>
    <property type="evidence" value="ECO:0007669"/>
    <property type="project" value="UniProtKB-KW"/>
</dbReference>
<feature type="compositionally biased region" description="Acidic residues" evidence="1">
    <location>
        <begin position="380"/>
        <end position="396"/>
    </location>
</feature>
<dbReference type="SUPFAM" id="SSF56219">
    <property type="entry name" value="DNase I-like"/>
    <property type="match status" value="1"/>
</dbReference>
<keyword evidence="4" id="KW-0255">Endonuclease</keyword>
<dbReference type="EMBL" id="JANARS010000004">
    <property type="protein sequence ID" value="MCP3422330.1"/>
    <property type="molecule type" value="Genomic_DNA"/>
</dbReference>
<evidence type="ECO:0000256" key="1">
    <source>
        <dbReference type="SAM" id="MobiDB-lite"/>
    </source>
</evidence>
<keyword evidence="2" id="KW-1133">Transmembrane helix</keyword>
<dbReference type="PANTHER" id="PTHR12121:SF36">
    <property type="entry name" value="ENDONUCLEASE_EXONUCLEASE_PHOSPHATASE DOMAIN-CONTAINING PROTEIN"/>
    <property type="match status" value="1"/>
</dbReference>
<proteinExistence type="predicted"/>
<accession>A0ABT1KX39</accession>
<dbReference type="InterPro" id="IPR005135">
    <property type="entry name" value="Endo/exonuclease/phosphatase"/>
</dbReference>
<name>A0ABT1KX39_9ACTN</name>
<keyword evidence="4" id="KW-0378">Hydrolase</keyword>
<feature type="transmembrane region" description="Helical" evidence="2">
    <location>
        <begin position="20"/>
        <end position="38"/>
    </location>
</feature>
<keyword evidence="5" id="KW-1185">Reference proteome</keyword>
<evidence type="ECO:0000259" key="3">
    <source>
        <dbReference type="Pfam" id="PF03372"/>
    </source>
</evidence>
<evidence type="ECO:0000256" key="2">
    <source>
        <dbReference type="SAM" id="Phobius"/>
    </source>
</evidence>
<protein>
    <submittedName>
        <fullName evidence="4">Endonuclease/exonuclease/phosphatase family protein</fullName>
    </submittedName>
</protein>
<dbReference type="InterPro" id="IPR050410">
    <property type="entry name" value="CCR4/nocturin_mRNA_transcr"/>
</dbReference>
<evidence type="ECO:0000313" key="5">
    <source>
        <dbReference type="Proteomes" id="UP001204524"/>
    </source>
</evidence>
<organism evidence="4 5">
    <name type="scientific">Nocardioides pinisoli</name>
    <dbReference type="NCBI Taxonomy" id="2950279"/>
    <lineage>
        <taxon>Bacteria</taxon>
        <taxon>Bacillati</taxon>
        <taxon>Actinomycetota</taxon>
        <taxon>Actinomycetes</taxon>
        <taxon>Propionibacteriales</taxon>
        <taxon>Nocardioidaceae</taxon>
        <taxon>Nocardioides</taxon>
    </lineage>
</organism>